<dbReference type="Proteomes" id="UP000253790">
    <property type="component" value="Chromosome"/>
</dbReference>
<feature type="transmembrane region" description="Helical" evidence="7">
    <location>
        <begin position="860"/>
        <end position="881"/>
    </location>
</feature>
<dbReference type="InterPro" id="IPR000719">
    <property type="entry name" value="Prot_kinase_dom"/>
</dbReference>
<evidence type="ECO:0000256" key="1">
    <source>
        <dbReference type="ARBA" id="ARBA00022527"/>
    </source>
</evidence>
<name>A0A345NK95_9MICO</name>
<evidence type="ECO:0000256" key="4">
    <source>
        <dbReference type="ARBA" id="ARBA00022777"/>
    </source>
</evidence>
<evidence type="ECO:0000313" key="10">
    <source>
        <dbReference type="Proteomes" id="UP000253790"/>
    </source>
</evidence>
<dbReference type="KEGG" id="orn:DV701_04305"/>
<dbReference type="OrthoDB" id="9762169at2"/>
<dbReference type="PROSITE" id="PS50011">
    <property type="entry name" value="PROTEIN_KINASE_DOM"/>
    <property type="match status" value="1"/>
</dbReference>
<dbReference type="Gene3D" id="1.10.510.10">
    <property type="entry name" value="Transferase(Phosphotransferase) domain 1"/>
    <property type="match status" value="1"/>
</dbReference>
<dbReference type="InterPro" id="IPR011009">
    <property type="entry name" value="Kinase-like_dom_sf"/>
</dbReference>
<keyword evidence="1" id="KW-0723">Serine/threonine-protein kinase</keyword>
<organism evidence="9 10">
    <name type="scientific">Ornithinimicrobium avium</name>
    <dbReference type="NCBI Taxonomy" id="2283195"/>
    <lineage>
        <taxon>Bacteria</taxon>
        <taxon>Bacillati</taxon>
        <taxon>Actinomycetota</taxon>
        <taxon>Actinomycetes</taxon>
        <taxon>Micrococcales</taxon>
        <taxon>Ornithinimicrobiaceae</taxon>
        <taxon>Ornithinimicrobium</taxon>
    </lineage>
</organism>
<keyword evidence="7" id="KW-0812">Transmembrane</keyword>
<evidence type="ECO:0000259" key="8">
    <source>
        <dbReference type="PROSITE" id="PS50011"/>
    </source>
</evidence>
<dbReference type="PROSITE" id="PS00109">
    <property type="entry name" value="PROTEIN_KINASE_TYR"/>
    <property type="match status" value="1"/>
</dbReference>
<evidence type="ECO:0000256" key="5">
    <source>
        <dbReference type="ARBA" id="ARBA00022840"/>
    </source>
</evidence>
<feature type="transmembrane region" description="Helical" evidence="7">
    <location>
        <begin position="709"/>
        <end position="730"/>
    </location>
</feature>
<dbReference type="GO" id="GO:0005524">
    <property type="term" value="F:ATP binding"/>
    <property type="evidence" value="ECO:0007669"/>
    <property type="project" value="UniProtKB-KW"/>
</dbReference>
<protein>
    <recommendedName>
        <fullName evidence="8">Protein kinase domain-containing protein</fullName>
    </recommendedName>
</protein>
<feature type="transmembrane region" description="Helical" evidence="7">
    <location>
        <begin position="672"/>
        <end position="688"/>
    </location>
</feature>
<dbReference type="EMBL" id="CP031229">
    <property type="protein sequence ID" value="AXH95453.1"/>
    <property type="molecule type" value="Genomic_DNA"/>
</dbReference>
<evidence type="ECO:0000313" key="9">
    <source>
        <dbReference type="EMBL" id="AXH95453.1"/>
    </source>
</evidence>
<keyword evidence="7" id="KW-0472">Membrane</keyword>
<feature type="transmembrane region" description="Helical" evidence="7">
    <location>
        <begin position="649"/>
        <end position="666"/>
    </location>
</feature>
<proteinExistence type="predicted"/>
<dbReference type="GO" id="GO:0004674">
    <property type="term" value="F:protein serine/threonine kinase activity"/>
    <property type="evidence" value="ECO:0007669"/>
    <property type="project" value="UniProtKB-KW"/>
</dbReference>
<keyword evidence="2" id="KW-0808">Transferase</keyword>
<evidence type="ECO:0000256" key="3">
    <source>
        <dbReference type="ARBA" id="ARBA00022741"/>
    </source>
</evidence>
<keyword evidence="10" id="KW-1185">Reference proteome</keyword>
<feature type="region of interest" description="Disordered" evidence="6">
    <location>
        <begin position="1"/>
        <end position="64"/>
    </location>
</feature>
<dbReference type="AlphaFoldDB" id="A0A345NK95"/>
<gene>
    <name evidence="9" type="ORF">DV701_04305</name>
</gene>
<dbReference type="Pfam" id="PF00069">
    <property type="entry name" value="Pkinase"/>
    <property type="match status" value="1"/>
</dbReference>
<dbReference type="InterPro" id="IPR008266">
    <property type="entry name" value="Tyr_kinase_AS"/>
</dbReference>
<feature type="transmembrane region" description="Helical" evidence="7">
    <location>
        <begin position="806"/>
        <end position="825"/>
    </location>
</feature>
<keyword evidence="3" id="KW-0547">Nucleotide-binding</keyword>
<dbReference type="SUPFAM" id="SSF56112">
    <property type="entry name" value="Protein kinase-like (PK-like)"/>
    <property type="match status" value="1"/>
</dbReference>
<sequence>MKVADSKVPGTTYEGADRDAPRTTYERDGSPVSDGHGAGARGAVPGTVYEGAGPEGVPGVRRRLAPPRPILEEFEYVRDLSTSGAQADVLLCRRWSDGGDVVVKLYRGLVESFDVDAVETLIELSKTEEGREHIAPILEFRQWEGETWEVQEYFSLGSMKDLYQRMDGPLPRDMVRAVLEELVGAIEFTQGHDVIHRDLTPANILVRSEEPLDLVLADFGLAREQAASRVLGSTAGTWAYMSPEGAAGMTTKATDWWSLGMILYEGLHGRHPFSVPDGTGMRTDKEIKASLGQDLYEIEPTGDERWDLLLRGLLTADAKGRWGSSEVGRWLAGESPAVHTRVRGPRTRVAPFAFRQEHHAPQDLARSFQEASEDAAQFLADPRNLDLLRTWLGQHGLAEEAGPILGGQQAPGAVAVGLQALLDPTTTPTFGDRSLGGKELTKTAREALGGDEAAGRWIRQLRQERALTAWAQQVDDGRAISLADDSLQRWWLRIAALSPDQRRMIGADDPAVEGLLLKVALAPDERERAEKDARKALSRIGEVSDAFRTLTEKVAQDKGDSNFGLRLITANQLPVEQKVEKARRKADQTEVLERRRGVRQVRNRQIRDSAASNFREGAAHWLFVGALPAIFALAVEWRRADFRAAAQAVAPWILAFVVLGGLLHVLRSRRHPRLELLLTGVAVAWLWSRFLDQLMGRAAWLPSPSTWQVVFLALAVVGVLAWASTLGPGFSSESDVGRSSHLQEALRCTGRMQVVLWACVMIAVTQQIDPGAFRTFDRDFPRWYLEIVAAVRDWLSPLAEARPDNALPWGAAGVLLATGALRAVVGRYPLAVRVVRPLLVVIALVLLAVILAILQPMAGAVLLVGAVLTVVWSVKALIAVAKAPPA</sequence>
<reference evidence="9 10" key="1">
    <citation type="submission" date="2018-07" db="EMBL/GenBank/DDBJ databases">
        <title>Complete genome sequencing of Ornithinimicrobium sp. AMA3305.</title>
        <authorList>
            <person name="Bae J.-W."/>
        </authorList>
    </citation>
    <scope>NUCLEOTIDE SEQUENCE [LARGE SCALE GENOMIC DNA]</scope>
    <source>
        <strain evidence="9 10">AMA3305</strain>
    </source>
</reference>
<keyword evidence="4" id="KW-0418">Kinase</keyword>
<evidence type="ECO:0000256" key="6">
    <source>
        <dbReference type="SAM" id="MobiDB-lite"/>
    </source>
</evidence>
<feature type="transmembrane region" description="Helical" evidence="7">
    <location>
        <begin position="837"/>
        <end position="854"/>
    </location>
</feature>
<evidence type="ECO:0000256" key="7">
    <source>
        <dbReference type="SAM" id="Phobius"/>
    </source>
</evidence>
<keyword evidence="5" id="KW-0067">ATP-binding</keyword>
<keyword evidence="7" id="KW-1133">Transmembrane helix</keyword>
<feature type="compositionally biased region" description="Basic and acidic residues" evidence="6">
    <location>
        <begin position="15"/>
        <end position="29"/>
    </location>
</feature>
<accession>A0A345NK95</accession>
<feature type="domain" description="Protein kinase" evidence="8">
    <location>
        <begin position="75"/>
        <end position="342"/>
    </location>
</feature>
<dbReference type="PANTHER" id="PTHR24351">
    <property type="entry name" value="RIBOSOMAL PROTEIN S6 KINASE"/>
    <property type="match status" value="1"/>
</dbReference>
<evidence type="ECO:0000256" key="2">
    <source>
        <dbReference type="ARBA" id="ARBA00022679"/>
    </source>
</evidence>